<dbReference type="AlphaFoldDB" id="A0AAV4REP3"/>
<accession>A0AAV4REP3</accession>
<proteinExistence type="predicted"/>
<evidence type="ECO:0000313" key="3">
    <source>
        <dbReference type="Proteomes" id="UP001054837"/>
    </source>
</evidence>
<gene>
    <name evidence="2" type="ORF">CDAR_248611</name>
</gene>
<evidence type="ECO:0000313" key="2">
    <source>
        <dbReference type="EMBL" id="GIY20443.1"/>
    </source>
</evidence>
<dbReference type="EMBL" id="BPLQ01006169">
    <property type="protein sequence ID" value="GIY20443.1"/>
    <property type="molecule type" value="Genomic_DNA"/>
</dbReference>
<feature type="region of interest" description="Disordered" evidence="1">
    <location>
        <begin position="1"/>
        <end position="24"/>
    </location>
</feature>
<protein>
    <submittedName>
        <fullName evidence="2">Uncharacterized protein</fullName>
    </submittedName>
</protein>
<keyword evidence="3" id="KW-1185">Reference proteome</keyword>
<dbReference type="Proteomes" id="UP001054837">
    <property type="component" value="Unassembled WGS sequence"/>
</dbReference>
<reference evidence="2 3" key="1">
    <citation type="submission" date="2021-06" db="EMBL/GenBank/DDBJ databases">
        <title>Caerostris darwini draft genome.</title>
        <authorList>
            <person name="Kono N."/>
            <person name="Arakawa K."/>
        </authorList>
    </citation>
    <scope>NUCLEOTIDE SEQUENCE [LARGE SCALE GENOMIC DNA]</scope>
</reference>
<evidence type="ECO:0000256" key="1">
    <source>
        <dbReference type="SAM" id="MobiDB-lite"/>
    </source>
</evidence>
<sequence>MTPDKCGRQSNMRRPGMNPDECSSQIDVKLGRKSEKALTAAAFEVVPALLRWDSFVAKLIGLHLPLLEGSVLWVSVIIPTLDRGTNGGWLKVSHLLDVVY</sequence>
<organism evidence="2 3">
    <name type="scientific">Caerostris darwini</name>
    <dbReference type="NCBI Taxonomy" id="1538125"/>
    <lineage>
        <taxon>Eukaryota</taxon>
        <taxon>Metazoa</taxon>
        <taxon>Ecdysozoa</taxon>
        <taxon>Arthropoda</taxon>
        <taxon>Chelicerata</taxon>
        <taxon>Arachnida</taxon>
        <taxon>Araneae</taxon>
        <taxon>Araneomorphae</taxon>
        <taxon>Entelegynae</taxon>
        <taxon>Araneoidea</taxon>
        <taxon>Araneidae</taxon>
        <taxon>Caerostris</taxon>
    </lineage>
</organism>
<name>A0AAV4REP3_9ARAC</name>
<comment type="caution">
    <text evidence="2">The sequence shown here is derived from an EMBL/GenBank/DDBJ whole genome shotgun (WGS) entry which is preliminary data.</text>
</comment>